<evidence type="ECO:0000256" key="1">
    <source>
        <dbReference type="SAM" id="Phobius"/>
    </source>
</evidence>
<dbReference type="NCBIfam" id="TIGR04370">
    <property type="entry name" value="glyco_rpt_poly"/>
    <property type="match status" value="1"/>
</dbReference>
<feature type="transmembrane region" description="Helical" evidence="1">
    <location>
        <begin position="50"/>
        <end position="70"/>
    </location>
</feature>
<feature type="transmembrane region" description="Helical" evidence="1">
    <location>
        <begin position="158"/>
        <end position="174"/>
    </location>
</feature>
<feature type="transmembrane region" description="Helical" evidence="1">
    <location>
        <begin position="101"/>
        <end position="122"/>
    </location>
</feature>
<feature type="transmembrane region" description="Helical" evidence="1">
    <location>
        <begin position="308"/>
        <end position="326"/>
    </location>
</feature>
<feature type="transmembrane region" description="Helical" evidence="1">
    <location>
        <begin position="77"/>
        <end position="95"/>
    </location>
</feature>
<accession>A0ABP9XHM0</accession>
<gene>
    <name evidence="2" type="ORF">Dalu01_03279</name>
</gene>
<proteinExistence type="predicted"/>
<keyword evidence="1" id="KW-0472">Membrane</keyword>
<evidence type="ECO:0008006" key="4">
    <source>
        <dbReference type="Google" id="ProtNLM"/>
    </source>
</evidence>
<feature type="transmembrane region" description="Helical" evidence="1">
    <location>
        <begin position="134"/>
        <end position="152"/>
    </location>
</feature>
<keyword evidence="3" id="KW-1185">Reference proteome</keyword>
<feature type="transmembrane region" description="Helical" evidence="1">
    <location>
        <begin position="186"/>
        <end position="205"/>
    </location>
</feature>
<organism evidence="2 3">
    <name type="scientific">Deinococcus aluminii</name>
    <dbReference type="NCBI Taxonomy" id="1656885"/>
    <lineage>
        <taxon>Bacteria</taxon>
        <taxon>Thermotogati</taxon>
        <taxon>Deinococcota</taxon>
        <taxon>Deinococci</taxon>
        <taxon>Deinococcales</taxon>
        <taxon>Deinococcaceae</taxon>
        <taxon>Deinococcus</taxon>
    </lineage>
</organism>
<evidence type="ECO:0000313" key="3">
    <source>
        <dbReference type="Proteomes" id="UP001404956"/>
    </source>
</evidence>
<name>A0ABP9XHM0_9DEIO</name>
<comment type="caution">
    <text evidence="2">The sequence shown here is derived from an EMBL/GenBank/DDBJ whole genome shotgun (WGS) entry which is preliminary data.</text>
</comment>
<reference evidence="2 3" key="1">
    <citation type="submission" date="2024-02" db="EMBL/GenBank/DDBJ databases">
        <title>Deinococcus aluminii NBRC 112889.</title>
        <authorList>
            <person name="Ichikawa N."/>
            <person name="Katano-Makiyama Y."/>
            <person name="Hidaka K."/>
        </authorList>
    </citation>
    <scope>NUCLEOTIDE SEQUENCE [LARGE SCALE GENOMIC DNA]</scope>
    <source>
        <strain evidence="2 3">NBRC 112889</strain>
    </source>
</reference>
<keyword evidence="1" id="KW-0812">Transmembrane</keyword>
<sequence length="383" mass="44097">MSFNLNSGSPSWRQFLVIYFPIISSLLFILPISKIKFRPLNFYAPDFVTRLFACISILLSMLIFFSILTLSSSFGGIGNFLNLITSGGIFTIYIQNNLSKFPIIVQLGLFCWVFIPAIIALIYMDAVIKNRNKLLIFLSILISFIALLSVSWLLSARIIFIYALFSLIISRIIVSSRRSISKKEFYFMASGLALLILYLLVGQIYNKGNSTLNTNSGSQILFNYYSRSLENGSHIINSMEEPRNEAYWTSRTFLNMPLVGKRVQEFYKYYIDNIPINNRRDDFSYARALGVDPTYNTFSMPGYMYLDYGIWSVLVLSIFWILFIILYKASISISPYFSAIYSVMIITTLDYTRTATVFSDYGVYSFVVFALYYLLTNWRPHHA</sequence>
<feature type="transmembrane region" description="Helical" evidence="1">
    <location>
        <begin position="12"/>
        <end position="30"/>
    </location>
</feature>
<keyword evidence="1" id="KW-1133">Transmembrane helix</keyword>
<evidence type="ECO:0000313" key="2">
    <source>
        <dbReference type="EMBL" id="GAA5534864.1"/>
    </source>
</evidence>
<protein>
    <recommendedName>
        <fullName evidence="4">Oligosaccharide repeat unit polymerase</fullName>
    </recommendedName>
</protein>
<feature type="transmembrane region" description="Helical" evidence="1">
    <location>
        <begin position="358"/>
        <end position="375"/>
    </location>
</feature>
<dbReference type="EMBL" id="BAABRV010000011">
    <property type="protein sequence ID" value="GAA5534864.1"/>
    <property type="molecule type" value="Genomic_DNA"/>
</dbReference>
<dbReference type="Proteomes" id="UP001404956">
    <property type="component" value="Unassembled WGS sequence"/>
</dbReference>